<protein>
    <submittedName>
        <fullName evidence="2">DUF47 domain-containing protein</fullName>
    </submittedName>
</protein>
<dbReference type="InterPro" id="IPR038078">
    <property type="entry name" value="PhoU-like_sf"/>
</dbReference>
<reference evidence="2 3" key="1">
    <citation type="submission" date="2020-07" db="EMBL/GenBank/DDBJ databases">
        <title>Characterization and genome sequencing of isolate MD1, a novel member within the family Lachnospiraceae.</title>
        <authorList>
            <person name="Rettenmaier R."/>
            <person name="Di Bello L."/>
            <person name="Zinser C."/>
            <person name="Scheitz K."/>
            <person name="Liebl W."/>
            <person name="Zverlov V."/>
        </authorList>
    </citation>
    <scope>NUCLEOTIDE SEQUENCE [LARGE SCALE GENOMIC DNA]</scope>
    <source>
        <strain evidence="2 3">MD1</strain>
    </source>
</reference>
<accession>A0A839JYE3</accession>
<dbReference type="AlphaFoldDB" id="A0A839JYE3"/>
<organism evidence="2 3">
    <name type="scientific">Variimorphobacter saccharofermentans</name>
    <dbReference type="NCBI Taxonomy" id="2755051"/>
    <lineage>
        <taxon>Bacteria</taxon>
        <taxon>Bacillati</taxon>
        <taxon>Bacillota</taxon>
        <taxon>Clostridia</taxon>
        <taxon>Lachnospirales</taxon>
        <taxon>Lachnospiraceae</taxon>
        <taxon>Variimorphobacter</taxon>
    </lineage>
</organism>
<dbReference type="PANTHER" id="PTHR37298:SF1">
    <property type="entry name" value="UPF0111 PROTEIN YKAA"/>
    <property type="match status" value="1"/>
</dbReference>
<dbReference type="Pfam" id="PF01865">
    <property type="entry name" value="PhoU_div"/>
    <property type="match status" value="1"/>
</dbReference>
<comment type="similarity">
    <text evidence="1">Belongs to the UPF0111 family.</text>
</comment>
<evidence type="ECO:0000256" key="1">
    <source>
        <dbReference type="ARBA" id="ARBA00008591"/>
    </source>
</evidence>
<dbReference type="PANTHER" id="PTHR37298">
    <property type="entry name" value="UPF0111 PROTEIN YKAA"/>
    <property type="match status" value="1"/>
</dbReference>
<gene>
    <name evidence="2" type="ORF">H0486_05085</name>
</gene>
<dbReference type="InterPro" id="IPR052912">
    <property type="entry name" value="UPF0111_domain"/>
</dbReference>
<keyword evidence="3" id="KW-1185">Reference proteome</keyword>
<proteinExistence type="inferred from homology"/>
<name>A0A839JYE3_9FIRM</name>
<evidence type="ECO:0000313" key="2">
    <source>
        <dbReference type="EMBL" id="MBB2182248.1"/>
    </source>
</evidence>
<evidence type="ECO:0000313" key="3">
    <source>
        <dbReference type="Proteomes" id="UP000574276"/>
    </source>
</evidence>
<sequence length="208" mass="24306">MLKRKNEYNYFDAFADLAKYSYKLAVALNETLCNFDHSNISEKVKAAHEIEHSADYAKHDIMNRLVKEFLPPIEREDITTLTQEIDDVTDSVEDVLIYIDMFNIQSIRPEIIKFTNLIVTCCKAMDEALEEFKNFKTSKTLRDKIIEINRLEEEGDALYVDSMRNLYHTSKDPIELMCWTEILHRLEKCCDTCEDVADIIESIVMKNS</sequence>
<dbReference type="Proteomes" id="UP000574276">
    <property type="component" value="Unassembled WGS sequence"/>
</dbReference>
<dbReference type="InterPro" id="IPR018445">
    <property type="entry name" value="Put_Phosphate_transp_reg"/>
</dbReference>
<dbReference type="RefSeq" id="WP_228351975.1">
    <property type="nucleotide sequence ID" value="NZ_JACEGA010000001.1"/>
</dbReference>
<dbReference type="EMBL" id="JACEGA010000001">
    <property type="protein sequence ID" value="MBB2182248.1"/>
    <property type="molecule type" value="Genomic_DNA"/>
</dbReference>
<dbReference type="Gene3D" id="1.20.58.220">
    <property type="entry name" value="Phosphate transport system protein phou homolog 2, domain 2"/>
    <property type="match status" value="1"/>
</dbReference>
<comment type="caution">
    <text evidence="2">The sequence shown here is derived from an EMBL/GenBank/DDBJ whole genome shotgun (WGS) entry which is preliminary data.</text>
</comment>
<dbReference type="SUPFAM" id="SSF109755">
    <property type="entry name" value="PhoU-like"/>
    <property type="match status" value="1"/>
</dbReference>